<protein>
    <submittedName>
        <fullName evidence="2">Methyltransferase domain protein</fullName>
    </submittedName>
</protein>
<gene>
    <name evidence="2" type="ORF">JT31_21205</name>
</gene>
<dbReference type="OrthoDB" id="323463at2"/>
<dbReference type="EMBL" id="CP009451">
    <property type="protein sequence ID" value="AIR07044.1"/>
    <property type="molecule type" value="Genomic_DNA"/>
</dbReference>
<keyword evidence="2" id="KW-0808">Transferase</keyword>
<dbReference type="CDD" id="cd02440">
    <property type="entry name" value="AdoMet_MTases"/>
    <property type="match status" value="1"/>
</dbReference>
<proteinExistence type="predicted"/>
<dbReference type="SUPFAM" id="SSF53335">
    <property type="entry name" value="S-adenosyl-L-methionine-dependent methyltransferases"/>
    <property type="match status" value="1"/>
</dbReference>
<reference evidence="2 3" key="1">
    <citation type="submission" date="2014-09" db="EMBL/GenBank/DDBJ databases">
        <title>Cedecea neteri SSMD04 Genome Sequencing.</title>
        <authorList>
            <person name="Tan J.-Y."/>
        </authorList>
    </citation>
    <scope>NUCLEOTIDE SEQUENCE [LARGE SCALE GENOMIC DNA]</scope>
    <source>
        <strain evidence="2 3">SSMD04</strain>
    </source>
</reference>
<dbReference type="KEGG" id="cnt:JT31_21205"/>
<evidence type="ECO:0000259" key="1">
    <source>
        <dbReference type="Pfam" id="PF13649"/>
    </source>
</evidence>
<organism evidence="2 3">
    <name type="scientific">Cedecea neteri</name>
    <dbReference type="NCBI Taxonomy" id="158822"/>
    <lineage>
        <taxon>Bacteria</taxon>
        <taxon>Pseudomonadati</taxon>
        <taxon>Pseudomonadota</taxon>
        <taxon>Gammaproteobacteria</taxon>
        <taxon>Enterobacterales</taxon>
        <taxon>Enterobacteriaceae</taxon>
        <taxon>Cedecea</taxon>
    </lineage>
</organism>
<keyword evidence="3" id="KW-1185">Reference proteome</keyword>
<dbReference type="AlphaFoldDB" id="A0A089Q989"/>
<evidence type="ECO:0000313" key="2">
    <source>
        <dbReference type="EMBL" id="AIR07044.1"/>
    </source>
</evidence>
<name>A0A089Q989_9ENTR</name>
<dbReference type="InterPro" id="IPR029063">
    <property type="entry name" value="SAM-dependent_MTases_sf"/>
</dbReference>
<feature type="domain" description="Methyltransferase" evidence="1">
    <location>
        <begin position="48"/>
        <end position="137"/>
    </location>
</feature>
<accession>A0A089Q989</accession>
<evidence type="ECO:0000313" key="3">
    <source>
        <dbReference type="Proteomes" id="UP000029481"/>
    </source>
</evidence>
<dbReference type="GO" id="GO:0008168">
    <property type="term" value="F:methyltransferase activity"/>
    <property type="evidence" value="ECO:0007669"/>
    <property type="project" value="UniProtKB-KW"/>
</dbReference>
<dbReference type="Pfam" id="PF13649">
    <property type="entry name" value="Methyltransf_25"/>
    <property type="match status" value="1"/>
</dbReference>
<dbReference type="Gene3D" id="3.40.50.150">
    <property type="entry name" value="Vaccinia Virus protein VP39"/>
    <property type="match status" value="1"/>
</dbReference>
<dbReference type="GO" id="GO:0032259">
    <property type="term" value="P:methylation"/>
    <property type="evidence" value="ECO:0007669"/>
    <property type="project" value="UniProtKB-KW"/>
</dbReference>
<dbReference type="Proteomes" id="UP000029481">
    <property type="component" value="Chromosome"/>
</dbReference>
<sequence length="238" mass="27661">MSQTTEPAKLITAEDWDNKWQGIFDHYQNDIRHAYYIDAVRKSGEKRVLEIAAGSFRDIVQLTKRGVEGHGIDFSPESVSLAKKLYPSLQDRFSVMNAFNLQYPDKHFDLTYHNGFWVLFSDEDIQKMAIEQARITKGRMIVTVHNAHNQPFVNYFNSKKESDSLFNIRFFTVDQMQEILGKVARKVTIIPVGKGKKTHEDWLIRHGLHNPLLINSMFKLCGHRYLARSERLMCIAEL</sequence>
<keyword evidence="2" id="KW-0489">Methyltransferase</keyword>
<dbReference type="RefSeq" id="WP_038481659.1">
    <property type="nucleotide sequence ID" value="NZ_CP009451.1"/>
</dbReference>
<dbReference type="InterPro" id="IPR041698">
    <property type="entry name" value="Methyltransf_25"/>
</dbReference>